<proteinExistence type="predicted"/>
<dbReference type="RefSeq" id="WP_154621400.1">
    <property type="nucleotide sequence ID" value="NZ_CBCTNG010000004.1"/>
</dbReference>
<gene>
    <name evidence="2" type="ORF">FYJ78_10775</name>
</gene>
<evidence type="ECO:0000313" key="2">
    <source>
        <dbReference type="EMBL" id="MSV25639.1"/>
    </source>
</evidence>
<reference evidence="2 3" key="1">
    <citation type="submission" date="2019-08" db="EMBL/GenBank/DDBJ databases">
        <title>In-depth cultivation of the pig gut microbiome towards novel bacterial diversity and tailored functional studies.</title>
        <authorList>
            <person name="Wylensek D."/>
            <person name="Hitch T.C.A."/>
            <person name="Clavel T."/>
        </authorList>
    </citation>
    <scope>NUCLEOTIDE SEQUENCE [LARGE SCALE GENOMIC DNA]</scope>
    <source>
        <strain evidence="3">WCA-380-WT-3B3</strain>
    </source>
</reference>
<dbReference type="InterPro" id="IPR029068">
    <property type="entry name" value="Glyas_Bleomycin-R_OHBP_Dase"/>
</dbReference>
<dbReference type="AlphaFoldDB" id="A0A6I2UYW4"/>
<feature type="domain" description="Glyoxalase/fosfomycin resistance/dioxygenase" evidence="1">
    <location>
        <begin position="8"/>
        <end position="68"/>
    </location>
</feature>
<dbReference type="Pfam" id="PF00903">
    <property type="entry name" value="Glyoxalase"/>
    <property type="match status" value="1"/>
</dbReference>
<protein>
    <submittedName>
        <fullName evidence="2">VOC family protein</fullName>
    </submittedName>
</protein>
<sequence length="126" mass="14225">MGRKSYVEHTAVTVQDIDWSVRFFVQVFGMSVTRQKENHGHLSQVWLDGGIQLVASPEDPAVGRPHHLGIVVQDFSAVRRDMLRWEGVHPMEGKPEKWLQLPDGLVLELFQEKSGAVEQVLAISVK</sequence>
<dbReference type="CDD" id="cd06587">
    <property type="entry name" value="VOC"/>
    <property type="match status" value="1"/>
</dbReference>
<keyword evidence="3" id="KW-1185">Reference proteome</keyword>
<evidence type="ECO:0000259" key="1">
    <source>
        <dbReference type="Pfam" id="PF00903"/>
    </source>
</evidence>
<name>A0A6I2UYW4_9FIRM</name>
<evidence type="ECO:0000313" key="3">
    <source>
        <dbReference type="Proteomes" id="UP000430222"/>
    </source>
</evidence>
<organism evidence="2 3">
    <name type="scientific">Selenomonas montiformis</name>
    <dbReference type="NCBI Taxonomy" id="2652285"/>
    <lineage>
        <taxon>Bacteria</taxon>
        <taxon>Bacillati</taxon>
        <taxon>Bacillota</taxon>
        <taxon>Negativicutes</taxon>
        <taxon>Selenomonadales</taxon>
        <taxon>Selenomonadaceae</taxon>
        <taxon>Selenomonas</taxon>
    </lineage>
</organism>
<dbReference type="Proteomes" id="UP000430222">
    <property type="component" value="Unassembled WGS sequence"/>
</dbReference>
<comment type="caution">
    <text evidence="2">The sequence shown here is derived from an EMBL/GenBank/DDBJ whole genome shotgun (WGS) entry which is preliminary data.</text>
</comment>
<accession>A0A6I2UYW4</accession>
<dbReference type="EMBL" id="VUNL01000013">
    <property type="protein sequence ID" value="MSV25639.1"/>
    <property type="molecule type" value="Genomic_DNA"/>
</dbReference>
<dbReference type="InterPro" id="IPR004360">
    <property type="entry name" value="Glyas_Fos-R_dOase_dom"/>
</dbReference>
<dbReference type="SUPFAM" id="SSF54593">
    <property type="entry name" value="Glyoxalase/Bleomycin resistance protein/Dihydroxybiphenyl dioxygenase"/>
    <property type="match status" value="1"/>
</dbReference>
<dbReference type="Gene3D" id="3.10.180.10">
    <property type="entry name" value="2,3-Dihydroxybiphenyl 1,2-Dioxygenase, domain 1"/>
    <property type="match status" value="1"/>
</dbReference>